<feature type="domain" description="Imelysin-like" evidence="5">
    <location>
        <begin position="52"/>
        <end position="286"/>
    </location>
</feature>
<dbReference type="PANTHER" id="PTHR39192:SF1">
    <property type="entry name" value="IRON UPTAKE SYSTEM COMPONENT EFEO"/>
    <property type="match status" value="1"/>
</dbReference>
<gene>
    <name evidence="6" type="ORF">JOC31_001328</name>
</gene>
<feature type="chain" id="PRO_5045716812" evidence="4">
    <location>
        <begin position="20"/>
        <end position="291"/>
    </location>
</feature>
<dbReference type="InterPro" id="IPR053377">
    <property type="entry name" value="Iron_uptake_EfeM/EfeO"/>
</dbReference>
<evidence type="ECO:0000256" key="1">
    <source>
        <dbReference type="ARBA" id="ARBA00004196"/>
    </source>
</evidence>
<dbReference type="InterPro" id="IPR018976">
    <property type="entry name" value="Imelysin-like"/>
</dbReference>
<dbReference type="Proteomes" id="UP000809081">
    <property type="component" value="Unassembled WGS sequence"/>
</dbReference>
<comment type="subcellular location">
    <subcellularLocation>
        <location evidence="1">Cell envelope</location>
    </subcellularLocation>
</comment>
<dbReference type="InterPro" id="IPR034981">
    <property type="entry name" value="Imelysin-like_EfeO/Algp7"/>
</dbReference>
<dbReference type="Gene3D" id="1.20.1420.20">
    <property type="entry name" value="M75 peptidase, HXXE motif"/>
    <property type="match status" value="1"/>
</dbReference>
<evidence type="ECO:0000259" key="5">
    <source>
        <dbReference type="Pfam" id="PF09375"/>
    </source>
</evidence>
<comment type="caution">
    <text evidence="6">The sequence shown here is derived from an EMBL/GenBank/DDBJ whole genome shotgun (WGS) entry which is preliminary data.</text>
</comment>
<name>A0ABS2PM35_9STRE</name>
<dbReference type="RefSeq" id="WP_205017378.1">
    <property type="nucleotide sequence ID" value="NZ_JAFBEI010000026.1"/>
</dbReference>
<evidence type="ECO:0000256" key="3">
    <source>
        <dbReference type="ARBA" id="ARBA00022729"/>
    </source>
</evidence>
<dbReference type="PANTHER" id="PTHR39192">
    <property type="entry name" value="IRON UPTAKE SYSTEM COMPONENT EFEO"/>
    <property type="match status" value="1"/>
</dbReference>
<keyword evidence="3 4" id="KW-0732">Signal</keyword>
<evidence type="ECO:0000256" key="2">
    <source>
        <dbReference type="ARBA" id="ARBA00005989"/>
    </source>
</evidence>
<keyword evidence="7" id="KW-1185">Reference proteome</keyword>
<sequence length="291" mass="32571">MKKTKLYTLLATVALSAFALTACSSSDTSTPTSQSSNSALSASEQKELTKITEAYRVFVEGQIDQLLTDTEKWAETLKSANLDEAKAQYPLIRMAYERSEPIAESFGELDIKIDYRLVDYVDENKSEEGWTGFHRIERILWEQNTTAGTESYAEQLIKDIKELRAKVSTVEVTGDMMATGAVDLLNEVATSKITGEEEVYSHTDLYDFRANIEGAEKIFQLFKPLLEKKDKALVKTLTADFKTVNELLDKYMTDSQHYKSYTDLTSADTKALSEAVTKLGEPLSQMGVVLE</sequence>
<reference evidence="6 7" key="1">
    <citation type="submission" date="2021-01" db="EMBL/GenBank/DDBJ databases">
        <title>Genomic Encyclopedia of Type Strains, Phase IV (KMG-IV): sequencing the most valuable type-strain genomes for metagenomic binning, comparative biology and taxonomic classification.</title>
        <authorList>
            <person name="Goeker M."/>
        </authorList>
    </citation>
    <scope>NUCLEOTIDE SEQUENCE [LARGE SCALE GENOMIC DNA]</scope>
    <source>
        <strain evidence="6 7">DSM 27513</strain>
    </source>
</reference>
<dbReference type="NCBIfam" id="NF041757">
    <property type="entry name" value="EfeO"/>
    <property type="match status" value="1"/>
</dbReference>
<organism evidence="6 7">
    <name type="scientific">Streptococcus saliviloxodontae</name>
    <dbReference type="NCBI Taxonomy" id="1349416"/>
    <lineage>
        <taxon>Bacteria</taxon>
        <taxon>Bacillati</taxon>
        <taxon>Bacillota</taxon>
        <taxon>Bacilli</taxon>
        <taxon>Lactobacillales</taxon>
        <taxon>Streptococcaceae</taxon>
        <taxon>Streptococcus</taxon>
    </lineage>
</organism>
<comment type="similarity">
    <text evidence="2">Belongs to the EfeM/EfeO family.</text>
</comment>
<dbReference type="EMBL" id="JAFBEI010000026">
    <property type="protein sequence ID" value="MBM7636504.1"/>
    <property type="molecule type" value="Genomic_DNA"/>
</dbReference>
<dbReference type="CDD" id="cd14656">
    <property type="entry name" value="Imelysin-like_EfeO"/>
    <property type="match status" value="1"/>
</dbReference>
<evidence type="ECO:0000313" key="6">
    <source>
        <dbReference type="EMBL" id="MBM7636504.1"/>
    </source>
</evidence>
<feature type="signal peptide" evidence="4">
    <location>
        <begin position="1"/>
        <end position="19"/>
    </location>
</feature>
<dbReference type="Pfam" id="PF09375">
    <property type="entry name" value="Peptidase_M75"/>
    <property type="match status" value="1"/>
</dbReference>
<dbReference type="InterPro" id="IPR050894">
    <property type="entry name" value="EfeM/EfeO_iron_uptake"/>
</dbReference>
<dbReference type="InterPro" id="IPR038352">
    <property type="entry name" value="Imelysin_sf"/>
</dbReference>
<accession>A0ABS2PM35</accession>
<evidence type="ECO:0000256" key="4">
    <source>
        <dbReference type="SAM" id="SignalP"/>
    </source>
</evidence>
<dbReference type="PROSITE" id="PS51257">
    <property type="entry name" value="PROKAR_LIPOPROTEIN"/>
    <property type="match status" value="1"/>
</dbReference>
<protein>
    <submittedName>
        <fullName evidence="6">Iron uptake system component EfeO</fullName>
    </submittedName>
</protein>
<evidence type="ECO:0000313" key="7">
    <source>
        <dbReference type="Proteomes" id="UP000809081"/>
    </source>
</evidence>
<proteinExistence type="inferred from homology"/>